<evidence type="ECO:0000259" key="3">
    <source>
        <dbReference type="Pfam" id="PF23357"/>
    </source>
</evidence>
<sequence length="569" mass="63708">MNRRQYQKRRNILQVLALLLLVAAMNAAASFMPLRWDLTAEKRYTLSGATRHLLGQLDAPVRIKVFLKGKYPAGFRHLAVSTRDLLDEFQRYAGGRVRYEFVNPLEGVPDSLKATVQDSLAAMGILPYNIRARENSAAGMSVQLAFPAALVDYHGHQLAVQLLPAQPGADPLRSLNQAGAQLEYRFAQALYRLQRDAPPLAGYLLGNGEPIGPEVFDLLTMLQQNSRLDTLNLAAAPAVPPGFDLLVVTRPQRAFTEDEKLKLDQYIMQGGKVLWLLDPVAASMDSLQRRSSFVAFDRGLNLEDMLFTYGVRINPDLIRDLQCFSIPLTVGSQGGRPQIERLPWPYFPLLDGTADHPIVKNLDLVLARFASSIDTIRNNAVRKTVLLASSDHSLRAGTPREVSFEELKTAPDPRSFGASHLPVAVLLEGRFPSVFRNRLDADMRNRIDSVFPYPYRDRSVPGKMIVVSDADIALNEVSPQDGPLAMGTDLYTRQQFGNREFLQNCLSYLADTSAILEARSKDFRLRLLDPERVRTAGSRWQLINFVVPLLFVLLCGAGFRYLRQRRYSS</sequence>
<keyword evidence="1" id="KW-0812">Transmembrane</keyword>
<reference evidence="5" key="1">
    <citation type="journal article" date="2019" name="Int. J. Syst. Evol. Microbiol.">
        <title>The Global Catalogue of Microorganisms (GCM) 10K type strain sequencing project: providing services to taxonomists for standard genome sequencing and annotation.</title>
        <authorList>
            <consortium name="The Broad Institute Genomics Platform"/>
            <consortium name="The Broad Institute Genome Sequencing Center for Infectious Disease"/>
            <person name="Wu L."/>
            <person name="Ma J."/>
        </authorList>
    </citation>
    <scope>NUCLEOTIDE SEQUENCE [LARGE SCALE GENOMIC DNA]</scope>
    <source>
        <strain evidence="5">JCM 17664</strain>
    </source>
</reference>
<evidence type="ECO:0000313" key="5">
    <source>
        <dbReference type="Proteomes" id="UP001501207"/>
    </source>
</evidence>
<evidence type="ECO:0000256" key="1">
    <source>
        <dbReference type="SAM" id="Phobius"/>
    </source>
</evidence>
<feature type="domain" description="ABC-type uncharacterised transport system" evidence="2">
    <location>
        <begin position="202"/>
        <end position="505"/>
    </location>
</feature>
<keyword evidence="5" id="KW-1185">Reference proteome</keyword>
<proteinExistence type="predicted"/>
<feature type="domain" description="DUF7088" evidence="3">
    <location>
        <begin position="41"/>
        <end position="151"/>
    </location>
</feature>
<dbReference type="Proteomes" id="UP001501207">
    <property type="component" value="Unassembled WGS sequence"/>
</dbReference>
<name>A0ABP8FU14_9BACT</name>
<dbReference type="Pfam" id="PF23357">
    <property type="entry name" value="DUF7088"/>
    <property type="match status" value="1"/>
</dbReference>
<keyword evidence="1" id="KW-0472">Membrane</keyword>
<dbReference type="EMBL" id="BAABFN010000004">
    <property type="protein sequence ID" value="GAA4310751.1"/>
    <property type="molecule type" value="Genomic_DNA"/>
</dbReference>
<protein>
    <submittedName>
        <fullName evidence="4">Gliding motility-associated ABC transporter substrate-binding protein GldG</fullName>
    </submittedName>
</protein>
<dbReference type="InterPro" id="IPR055396">
    <property type="entry name" value="DUF7088"/>
</dbReference>
<organism evidence="4 5">
    <name type="scientific">Compostibacter hankyongensis</name>
    <dbReference type="NCBI Taxonomy" id="1007089"/>
    <lineage>
        <taxon>Bacteria</taxon>
        <taxon>Pseudomonadati</taxon>
        <taxon>Bacteroidota</taxon>
        <taxon>Chitinophagia</taxon>
        <taxon>Chitinophagales</taxon>
        <taxon>Chitinophagaceae</taxon>
        <taxon>Compostibacter</taxon>
    </lineage>
</organism>
<accession>A0ABP8FU14</accession>
<feature type="transmembrane region" description="Helical" evidence="1">
    <location>
        <begin position="542"/>
        <end position="562"/>
    </location>
</feature>
<dbReference type="NCBIfam" id="TIGR03521">
    <property type="entry name" value="GldG"/>
    <property type="match status" value="1"/>
</dbReference>
<keyword evidence="1" id="KW-1133">Transmembrane helix</keyword>
<gene>
    <name evidence="4" type="primary">gldG</name>
    <name evidence="4" type="ORF">GCM10023143_19420</name>
</gene>
<dbReference type="InterPro" id="IPR019196">
    <property type="entry name" value="ABC_transp_unknown"/>
</dbReference>
<dbReference type="InterPro" id="IPR019863">
    <property type="entry name" value="Motility-assoc_ABC-rel_GldG"/>
</dbReference>
<dbReference type="Pfam" id="PF09822">
    <property type="entry name" value="ABC_transp_aux"/>
    <property type="match status" value="1"/>
</dbReference>
<evidence type="ECO:0000313" key="4">
    <source>
        <dbReference type="EMBL" id="GAA4310751.1"/>
    </source>
</evidence>
<comment type="caution">
    <text evidence="4">The sequence shown here is derived from an EMBL/GenBank/DDBJ whole genome shotgun (WGS) entry which is preliminary data.</text>
</comment>
<dbReference type="RefSeq" id="WP_344978671.1">
    <property type="nucleotide sequence ID" value="NZ_BAABFN010000004.1"/>
</dbReference>
<evidence type="ECO:0000259" key="2">
    <source>
        <dbReference type="Pfam" id="PF09822"/>
    </source>
</evidence>